<dbReference type="Proteomes" id="UP000003009">
    <property type="component" value="Unassembled WGS sequence"/>
</dbReference>
<evidence type="ECO:0000256" key="1">
    <source>
        <dbReference type="ARBA" id="ARBA00004571"/>
    </source>
</evidence>
<dbReference type="InterPro" id="IPR057556">
    <property type="entry name" value="TPR_Slam"/>
</dbReference>
<sequence length="496" mass="56351">MALHTPTQMNKLPLLLLPLSLLALADTPTALNGAPPAHRIANKPSSNAPAPLFFDDREIALIPNEMLPQPAEPAASLADNATEDDNTLEAQINRAIIARDWATLPALLERYHAEPQHDPTLYDYALGALRRSQLRHDEATALYRGIVQRQPELAYPRFDLGVMLFEDKQYNEAKRELERAKSDLSPAMQAVAERYLAAIAQAQNWQPEMSLQYETTDNVNNAADAREIEINGRIWRKTEESLPQSAQGLRYGLGVERERNLGGHHFIYGRVHGDGVAYWDKHEYDEQSVNIALGYKNRTVKRALGIVPFFEQNWLGGSRYSHNAGVQADFSHQLGKRWRVMLNAGYIAKRYDEPSTAQRYNGKMPLASATLMYYAPQNWLLYGGVDWSHDITQDAEQASVRKGVRLGTAKTFANGLGLRTHLRYARRTFDAAGTLVYLYPRQDDEYQANVSLWHDKLSWKSFTPHLNFRYLAIDSNMKGFYSRKNAQWFLSVERGF</sequence>
<evidence type="ECO:0000256" key="8">
    <source>
        <dbReference type="SAM" id="SignalP"/>
    </source>
</evidence>
<keyword evidence="2" id="KW-1134">Transmembrane beta strand</keyword>
<evidence type="ECO:0000256" key="7">
    <source>
        <dbReference type="ARBA" id="ARBA00023609"/>
    </source>
</evidence>
<dbReference type="Gene3D" id="1.25.40.10">
    <property type="entry name" value="Tetratricopeptide repeat domain"/>
    <property type="match status" value="1"/>
</dbReference>
<proteinExistence type="inferred from homology"/>
<evidence type="ECO:0000256" key="5">
    <source>
        <dbReference type="ARBA" id="ARBA00023136"/>
    </source>
</evidence>
<feature type="chain" id="PRO_5002936825" description="Tetratricopeptide repeat protein" evidence="8">
    <location>
        <begin position="26"/>
        <end position="496"/>
    </location>
</feature>
<evidence type="ECO:0000256" key="4">
    <source>
        <dbReference type="ARBA" id="ARBA00022729"/>
    </source>
</evidence>
<keyword evidence="12" id="KW-1185">Reference proteome</keyword>
<dbReference type="SUPFAM" id="SSF48452">
    <property type="entry name" value="TPR-like"/>
    <property type="match status" value="1"/>
</dbReference>
<dbReference type="STRING" id="629741.GCWU000324_02702"/>
<dbReference type="Pfam" id="PF24575">
    <property type="entry name" value="TPR_Slam"/>
    <property type="match status" value="1"/>
</dbReference>
<reference evidence="11" key="1">
    <citation type="submission" date="2009-04" db="EMBL/GenBank/DDBJ databases">
        <authorList>
            <person name="Weinstock G."/>
            <person name="Sodergren E."/>
            <person name="Clifton S."/>
            <person name="Fulton L."/>
            <person name="Fulton B."/>
            <person name="Courtney L."/>
            <person name="Fronick C."/>
            <person name="Harrison M."/>
            <person name="Strong C."/>
            <person name="Farmer C."/>
            <person name="Delahaunty K."/>
            <person name="Markovic C."/>
            <person name="Hall O."/>
            <person name="Minx P."/>
            <person name="Tomlinson C."/>
            <person name="Mitreva M."/>
            <person name="Nelson J."/>
            <person name="Hou S."/>
            <person name="Wollam A."/>
            <person name="Pepin K.H."/>
            <person name="Johnson M."/>
            <person name="Bhonagiri V."/>
            <person name="Nash W.E."/>
            <person name="Warren W."/>
            <person name="Chinwalla A."/>
            <person name="Mardis E.R."/>
            <person name="Wilson R.K."/>
        </authorList>
    </citation>
    <scope>NUCLEOTIDE SEQUENCE [LARGE SCALE GENOMIC DNA]</scope>
    <source>
        <strain evidence="11">ATCC 51147</strain>
    </source>
</reference>
<evidence type="ECO:0000256" key="6">
    <source>
        <dbReference type="ARBA" id="ARBA00023237"/>
    </source>
</evidence>
<feature type="domain" description="Surface lipoprotein assembly modifier N-terminal TPR repeats region" evidence="10">
    <location>
        <begin position="84"/>
        <end position="176"/>
    </location>
</feature>
<evidence type="ECO:0008006" key="13">
    <source>
        <dbReference type="Google" id="ProtNLM"/>
    </source>
</evidence>
<dbReference type="InterPro" id="IPR011990">
    <property type="entry name" value="TPR-like_helical_dom_sf"/>
</dbReference>
<keyword evidence="6" id="KW-0998">Cell outer membrane</keyword>
<comment type="subcellular location">
    <subcellularLocation>
        <location evidence="1">Cell outer membrane</location>
        <topology evidence="1">Multi-pass membrane protein</topology>
    </subcellularLocation>
</comment>
<dbReference type="HOGENOM" id="CLU_034927_0_0_4"/>
<dbReference type="EMBL" id="ACJW02000005">
    <property type="protein sequence ID" value="EEP67129.1"/>
    <property type="molecule type" value="Genomic_DNA"/>
</dbReference>
<keyword evidence="5" id="KW-0472">Membrane</keyword>
<dbReference type="GO" id="GO:0009279">
    <property type="term" value="C:cell outer membrane"/>
    <property type="evidence" value="ECO:0007669"/>
    <property type="project" value="UniProtKB-SubCell"/>
</dbReference>
<keyword evidence="3" id="KW-0812">Transmembrane</keyword>
<evidence type="ECO:0000259" key="10">
    <source>
        <dbReference type="Pfam" id="PF24575"/>
    </source>
</evidence>
<evidence type="ECO:0000256" key="3">
    <source>
        <dbReference type="ARBA" id="ARBA00022692"/>
    </source>
</evidence>
<feature type="signal peptide" evidence="8">
    <location>
        <begin position="1"/>
        <end position="25"/>
    </location>
</feature>
<comment type="similarity">
    <text evidence="7">Belongs to the Slam family.</text>
</comment>
<evidence type="ECO:0000313" key="11">
    <source>
        <dbReference type="EMBL" id="EEP67129.1"/>
    </source>
</evidence>
<dbReference type="AlphaFoldDB" id="C4GLX8"/>
<dbReference type="Pfam" id="PF04575">
    <property type="entry name" value="SlipAM"/>
    <property type="match status" value="1"/>
</dbReference>
<name>C4GLX8_9NEIS</name>
<evidence type="ECO:0000313" key="12">
    <source>
        <dbReference type="Proteomes" id="UP000003009"/>
    </source>
</evidence>
<accession>C4GLX8</accession>
<comment type="caution">
    <text evidence="11">The sequence shown here is derived from an EMBL/GenBank/DDBJ whole genome shotgun (WGS) entry which is preliminary data.</text>
</comment>
<gene>
    <name evidence="11" type="ORF">GCWU000324_02702</name>
</gene>
<evidence type="ECO:0000259" key="9">
    <source>
        <dbReference type="Pfam" id="PF04575"/>
    </source>
</evidence>
<dbReference type="InterPro" id="IPR007655">
    <property type="entry name" value="Slam_C"/>
</dbReference>
<evidence type="ECO:0000256" key="2">
    <source>
        <dbReference type="ARBA" id="ARBA00022452"/>
    </source>
</evidence>
<keyword evidence="4 8" id="KW-0732">Signal</keyword>
<feature type="domain" description="Surface lipoprotein assembly modifier C-terminal" evidence="9">
    <location>
        <begin position="205"/>
        <end position="496"/>
    </location>
</feature>
<organism evidence="11 12">
    <name type="scientific">Kingella oralis ATCC 51147</name>
    <dbReference type="NCBI Taxonomy" id="629741"/>
    <lineage>
        <taxon>Bacteria</taxon>
        <taxon>Pseudomonadati</taxon>
        <taxon>Pseudomonadota</taxon>
        <taxon>Betaproteobacteria</taxon>
        <taxon>Neisseriales</taxon>
        <taxon>Neisseriaceae</taxon>
        <taxon>Kingella</taxon>
    </lineage>
</organism>
<protein>
    <recommendedName>
        <fullName evidence="13">Tetratricopeptide repeat protein</fullName>
    </recommendedName>
</protein>